<dbReference type="PANTHER" id="PTHR12629:SF0">
    <property type="entry name" value="DIPHOSPHOINOSITOL-POLYPHOSPHATE DIPHOSPHATASE"/>
    <property type="match status" value="1"/>
</dbReference>
<feature type="domain" description="Nudix hydrolase" evidence="5">
    <location>
        <begin position="17"/>
        <end position="146"/>
    </location>
</feature>
<dbReference type="InterPro" id="IPR015797">
    <property type="entry name" value="NUDIX_hydrolase-like_dom_sf"/>
</dbReference>
<evidence type="ECO:0000256" key="4">
    <source>
        <dbReference type="ARBA" id="ARBA00022842"/>
    </source>
</evidence>
<proteinExistence type="predicted"/>
<dbReference type="PANTHER" id="PTHR12629">
    <property type="entry name" value="DIPHOSPHOINOSITOL POLYPHOSPHATE PHOSPHOHYDROLASE"/>
    <property type="match status" value="1"/>
</dbReference>
<sequence>MGKAAKHPLKSSSLLPELRQVAALPLRTEQGQLEVCLVTTRETRRWTIPKGWPMKDIKDCRAAAIEAEQEAGLLGKTRKEPVGEFLYWKRRNLQFDLVRVLVYQLDVTGHLPAWREMGEREVRWFKPHDAALLVEEVGLSALLEGLEEAA</sequence>
<organism evidence="6 7">
    <name type="scientific">Labrys miyagiensis</name>
    <dbReference type="NCBI Taxonomy" id="346912"/>
    <lineage>
        <taxon>Bacteria</taxon>
        <taxon>Pseudomonadati</taxon>
        <taxon>Pseudomonadota</taxon>
        <taxon>Alphaproteobacteria</taxon>
        <taxon>Hyphomicrobiales</taxon>
        <taxon>Xanthobacteraceae</taxon>
        <taxon>Labrys</taxon>
    </lineage>
</organism>
<dbReference type="GO" id="GO:0016787">
    <property type="term" value="F:hydrolase activity"/>
    <property type="evidence" value="ECO:0007669"/>
    <property type="project" value="UniProtKB-KW"/>
</dbReference>
<dbReference type="RefSeq" id="WP_284312373.1">
    <property type="nucleotide sequence ID" value="NZ_BSPC01000023.1"/>
</dbReference>
<dbReference type="Gene3D" id="3.90.79.10">
    <property type="entry name" value="Nucleoside Triphosphate Pyrophosphohydrolase"/>
    <property type="match status" value="1"/>
</dbReference>
<evidence type="ECO:0000256" key="1">
    <source>
        <dbReference type="ARBA" id="ARBA00001946"/>
    </source>
</evidence>
<comment type="caution">
    <text evidence="6">The sequence shown here is derived from an EMBL/GenBank/DDBJ whole genome shotgun (WGS) entry which is preliminary data.</text>
</comment>
<dbReference type="InterPro" id="IPR000086">
    <property type="entry name" value="NUDIX_hydrolase_dom"/>
</dbReference>
<comment type="cofactor">
    <cofactor evidence="1">
        <name>Mg(2+)</name>
        <dbReference type="ChEBI" id="CHEBI:18420"/>
    </cofactor>
</comment>
<keyword evidence="3 6" id="KW-0378">Hydrolase</keyword>
<dbReference type="InterPro" id="IPR047198">
    <property type="entry name" value="DDP-like_NUDIX"/>
</dbReference>
<evidence type="ECO:0000256" key="2">
    <source>
        <dbReference type="ARBA" id="ARBA00022723"/>
    </source>
</evidence>
<evidence type="ECO:0000259" key="5">
    <source>
        <dbReference type="PROSITE" id="PS51462"/>
    </source>
</evidence>
<name>A0ABQ6CMF0_9HYPH</name>
<protein>
    <submittedName>
        <fullName evidence="6">NUDIX hydrolase</fullName>
    </submittedName>
</protein>
<keyword evidence="2" id="KW-0479">Metal-binding</keyword>
<gene>
    <name evidence="6" type="ORF">GCM10007874_24540</name>
</gene>
<dbReference type="PROSITE" id="PS51462">
    <property type="entry name" value="NUDIX"/>
    <property type="match status" value="1"/>
</dbReference>
<dbReference type="EMBL" id="BSPC01000023">
    <property type="protein sequence ID" value="GLS19437.1"/>
    <property type="molecule type" value="Genomic_DNA"/>
</dbReference>
<reference evidence="7" key="1">
    <citation type="journal article" date="2019" name="Int. J. Syst. Evol. Microbiol.">
        <title>The Global Catalogue of Microorganisms (GCM) 10K type strain sequencing project: providing services to taxonomists for standard genome sequencing and annotation.</title>
        <authorList>
            <consortium name="The Broad Institute Genomics Platform"/>
            <consortium name="The Broad Institute Genome Sequencing Center for Infectious Disease"/>
            <person name="Wu L."/>
            <person name="Ma J."/>
        </authorList>
    </citation>
    <scope>NUCLEOTIDE SEQUENCE [LARGE SCALE GENOMIC DNA]</scope>
    <source>
        <strain evidence="7">NBRC 101365</strain>
    </source>
</reference>
<keyword evidence="4" id="KW-0460">Magnesium</keyword>
<dbReference type="Pfam" id="PF00293">
    <property type="entry name" value="NUDIX"/>
    <property type="match status" value="1"/>
</dbReference>
<keyword evidence="7" id="KW-1185">Reference proteome</keyword>
<evidence type="ECO:0000313" key="6">
    <source>
        <dbReference type="EMBL" id="GLS19437.1"/>
    </source>
</evidence>
<evidence type="ECO:0000313" key="7">
    <source>
        <dbReference type="Proteomes" id="UP001156882"/>
    </source>
</evidence>
<dbReference type="CDD" id="cd04666">
    <property type="entry name" value="NUDIX_DIPP2_like_Nudt4"/>
    <property type="match status" value="1"/>
</dbReference>
<dbReference type="SUPFAM" id="SSF55811">
    <property type="entry name" value="Nudix"/>
    <property type="match status" value="1"/>
</dbReference>
<accession>A0ABQ6CMF0</accession>
<dbReference type="Proteomes" id="UP001156882">
    <property type="component" value="Unassembled WGS sequence"/>
</dbReference>
<evidence type="ECO:0000256" key="3">
    <source>
        <dbReference type="ARBA" id="ARBA00022801"/>
    </source>
</evidence>